<sequence length="199" mass="23039">MDMNEFINLFWQPTILVGALTYLAKKTIEHLFKVTEKNYETSAKAVSEKELSLFKTELGRATQKFNVKTSGVYERQALAFTELYSYVSDLDFYMNVVMNQGALGDENEKKFKSVYFELRTFWRRNRLLIPEDIDTLISALVNDAFWGVEKYNSGERRFISGDFDGGTSQKNEALELTKSIPQILNLLTIEFRRHIGVTE</sequence>
<name>A0AB39HKU1_9VIBR</name>
<keyword evidence="1" id="KW-0614">Plasmid</keyword>
<protein>
    <submittedName>
        <fullName evidence="1">Uncharacterized protein</fullName>
    </submittedName>
</protein>
<evidence type="ECO:0000313" key="1">
    <source>
        <dbReference type="EMBL" id="XDK26483.1"/>
    </source>
</evidence>
<dbReference type="EMBL" id="CP162602">
    <property type="protein sequence ID" value="XDK26483.1"/>
    <property type="molecule type" value="Genomic_DNA"/>
</dbReference>
<proteinExistence type="predicted"/>
<dbReference type="KEGG" id="vih:AB0763_15690"/>
<accession>A0AB39HKU1</accession>
<dbReference type="RefSeq" id="WP_306099388.1">
    <property type="nucleotide sequence ID" value="NZ_CP162602.1"/>
</dbReference>
<gene>
    <name evidence="1" type="ORF">AB0763_15690</name>
</gene>
<organism evidence="1">
    <name type="scientific">Vibrio sp. HB236076</name>
    <dbReference type="NCBI Taxonomy" id="3232307"/>
    <lineage>
        <taxon>Bacteria</taxon>
        <taxon>Pseudomonadati</taxon>
        <taxon>Pseudomonadota</taxon>
        <taxon>Gammaproteobacteria</taxon>
        <taxon>Vibrionales</taxon>
        <taxon>Vibrionaceae</taxon>
        <taxon>Vibrio</taxon>
    </lineage>
</organism>
<dbReference type="AlphaFoldDB" id="A0AB39HKU1"/>
<reference evidence="1" key="1">
    <citation type="submission" date="2024-07" db="EMBL/GenBank/DDBJ databases">
        <title>Genome Analysis of a Potential Novel Vibrio Species Secreting pH- and Thermo-stable Alginate Lyase and its Application in Producing Alginate Oligosaccharides.</title>
        <authorList>
            <person name="Huang H."/>
            <person name="Bao K."/>
        </authorList>
    </citation>
    <scope>NUCLEOTIDE SEQUENCE</scope>
    <source>
        <strain evidence="1">HB236076</strain>
        <plasmid evidence="1">p-HB236076</plasmid>
    </source>
</reference>
<geneLocation type="plasmid" evidence="1">
    <name>p-HB236076</name>
</geneLocation>